<dbReference type="InterPro" id="IPR016181">
    <property type="entry name" value="Acyl_CoA_acyltransferase"/>
</dbReference>
<proteinExistence type="predicted"/>
<comment type="caution">
    <text evidence="4">The sequence shown here is derived from an EMBL/GenBank/DDBJ whole genome shotgun (WGS) entry which is preliminary data.</text>
</comment>
<dbReference type="EMBL" id="SDKM01000006">
    <property type="protein sequence ID" value="RYP87569.1"/>
    <property type="molecule type" value="Genomic_DNA"/>
</dbReference>
<sequence>MQTATLTLRRVDPDDVDAVRAYVEVTNEVRAADTPWEHPTTIAQSRGGLRHGWEDDPFTAWLGEVDGTVVGVAEYAVIRWDNHHVALAEVRVRPTCRRRGHGSVLLERMVERAREDGKTTVLVEAYDVPASRPFAARHGFEVAATDVARRQLPGEVDAETLAALRREAEPHAADYEIVRRLGASPAEELAAIAGMAAAINDAPIDDLDIEDEVFSAERVRAYEHAQMAQGYLLHRVFARHRETGELAGHTVVVVSAERPEIAGQHDTSVVRAHRGHRLGLLLKVDMLQWLAETQPQVATIDTWNAASNDHMIGINEALGYRVMARAFEMQRKL</sequence>
<protein>
    <submittedName>
        <fullName evidence="4">GNAT family N-acetyltransferase</fullName>
    </submittedName>
</protein>
<dbReference type="AlphaFoldDB" id="A0A4V1XZQ5"/>
<dbReference type="InterPro" id="IPR050832">
    <property type="entry name" value="Bact_Acetyltransf"/>
</dbReference>
<evidence type="ECO:0000313" key="4">
    <source>
        <dbReference type="EMBL" id="RYP87569.1"/>
    </source>
</evidence>
<dbReference type="Gene3D" id="3.40.630.30">
    <property type="match status" value="1"/>
</dbReference>
<dbReference type="Pfam" id="PF00583">
    <property type="entry name" value="Acetyltransf_1"/>
    <property type="match status" value="1"/>
</dbReference>
<evidence type="ECO:0000256" key="1">
    <source>
        <dbReference type="ARBA" id="ARBA00022679"/>
    </source>
</evidence>
<organism evidence="4 5">
    <name type="scientific">Nocardioides guangzhouensis</name>
    <dbReference type="NCBI Taxonomy" id="2497878"/>
    <lineage>
        <taxon>Bacteria</taxon>
        <taxon>Bacillati</taxon>
        <taxon>Actinomycetota</taxon>
        <taxon>Actinomycetes</taxon>
        <taxon>Propionibacteriales</taxon>
        <taxon>Nocardioidaceae</taxon>
        <taxon>Nocardioides</taxon>
    </lineage>
</organism>
<feature type="domain" description="N-acetyltransferase" evidence="3">
    <location>
        <begin position="6"/>
        <end position="167"/>
    </location>
</feature>
<dbReference type="PROSITE" id="PS51186">
    <property type="entry name" value="GNAT"/>
    <property type="match status" value="1"/>
</dbReference>
<keyword evidence="2" id="KW-0012">Acyltransferase</keyword>
<accession>A0A4V1XZQ5</accession>
<gene>
    <name evidence="4" type="ORF">EKO23_05920</name>
</gene>
<keyword evidence="1 4" id="KW-0808">Transferase</keyword>
<dbReference type="SUPFAM" id="SSF55729">
    <property type="entry name" value="Acyl-CoA N-acyltransferases (Nat)"/>
    <property type="match status" value="2"/>
</dbReference>
<dbReference type="GO" id="GO:0016747">
    <property type="term" value="F:acyltransferase activity, transferring groups other than amino-acyl groups"/>
    <property type="evidence" value="ECO:0007669"/>
    <property type="project" value="InterPro"/>
</dbReference>
<dbReference type="RefSeq" id="WP_134715063.1">
    <property type="nucleotide sequence ID" value="NZ_SDKM01000006.1"/>
</dbReference>
<evidence type="ECO:0000259" key="3">
    <source>
        <dbReference type="PROSITE" id="PS51186"/>
    </source>
</evidence>
<dbReference type="PANTHER" id="PTHR43877">
    <property type="entry name" value="AMINOALKYLPHOSPHONATE N-ACETYLTRANSFERASE-RELATED-RELATED"/>
    <property type="match status" value="1"/>
</dbReference>
<dbReference type="PANTHER" id="PTHR43877:SF1">
    <property type="entry name" value="ACETYLTRANSFERASE"/>
    <property type="match status" value="1"/>
</dbReference>
<dbReference type="CDD" id="cd04301">
    <property type="entry name" value="NAT_SF"/>
    <property type="match status" value="1"/>
</dbReference>
<evidence type="ECO:0000256" key="2">
    <source>
        <dbReference type="ARBA" id="ARBA00023315"/>
    </source>
</evidence>
<evidence type="ECO:0000313" key="5">
    <source>
        <dbReference type="Proteomes" id="UP000295198"/>
    </source>
</evidence>
<name>A0A4V1XZQ5_9ACTN</name>
<dbReference type="Proteomes" id="UP000295198">
    <property type="component" value="Unassembled WGS sequence"/>
</dbReference>
<dbReference type="OrthoDB" id="4119890at2"/>
<keyword evidence="5" id="KW-1185">Reference proteome</keyword>
<reference evidence="4 5" key="1">
    <citation type="submission" date="2019-01" db="EMBL/GenBank/DDBJ databases">
        <title>Nocardioides guangzhouensis sp. nov., an actinobacterium isolated from soil.</title>
        <authorList>
            <person name="Fu Y."/>
            <person name="Cai Y."/>
            <person name="Lin Z."/>
            <person name="Chen P."/>
        </authorList>
    </citation>
    <scope>NUCLEOTIDE SEQUENCE [LARGE SCALE GENOMIC DNA]</scope>
    <source>
        <strain evidence="4 5">130</strain>
    </source>
</reference>
<dbReference type="InterPro" id="IPR000182">
    <property type="entry name" value="GNAT_dom"/>
</dbReference>